<evidence type="ECO:0000256" key="12">
    <source>
        <dbReference type="RuleBase" id="RU004165"/>
    </source>
</evidence>
<comment type="subunit">
    <text evidence="8">Homotetramer.</text>
</comment>
<dbReference type="InterPro" id="IPR001267">
    <property type="entry name" value="Thymidine_kinase"/>
</dbReference>
<evidence type="ECO:0000313" key="13">
    <source>
        <dbReference type="EMBL" id="PTQ56951.1"/>
    </source>
</evidence>
<comment type="subcellular location">
    <subcellularLocation>
        <location evidence="8">Cytoplasm</location>
    </subcellularLocation>
</comment>
<dbReference type="GO" id="GO:0046104">
    <property type="term" value="P:thymidine metabolic process"/>
    <property type="evidence" value="ECO:0007669"/>
    <property type="project" value="TreeGrafter"/>
</dbReference>
<name>A0A2R6Y2R2_9BACL</name>
<keyword evidence="8" id="KW-0963">Cytoplasm</keyword>
<evidence type="ECO:0000256" key="6">
    <source>
        <dbReference type="ARBA" id="ARBA00022777"/>
    </source>
</evidence>
<comment type="caution">
    <text evidence="13">The sequence shown here is derived from an EMBL/GenBank/DDBJ whole genome shotgun (WGS) entry which is preliminary data.</text>
</comment>
<dbReference type="InterPro" id="IPR027417">
    <property type="entry name" value="P-loop_NTPase"/>
</dbReference>
<comment type="similarity">
    <text evidence="1 8 12">Belongs to the thymidine kinase family.</text>
</comment>
<evidence type="ECO:0000256" key="10">
    <source>
        <dbReference type="PIRSR" id="PIRSR035805-2"/>
    </source>
</evidence>
<dbReference type="SUPFAM" id="SSF52540">
    <property type="entry name" value="P-loop containing nucleoside triphosphate hydrolases"/>
    <property type="match status" value="1"/>
</dbReference>
<keyword evidence="4 8" id="KW-0808">Transferase</keyword>
<comment type="catalytic activity">
    <reaction evidence="8 11">
        <text>thymidine + ATP = dTMP + ADP + H(+)</text>
        <dbReference type="Rhea" id="RHEA:19129"/>
        <dbReference type="ChEBI" id="CHEBI:15378"/>
        <dbReference type="ChEBI" id="CHEBI:17748"/>
        <dbReference type="ChEBI" id="CHEBI:30616"/>
        <dbReference type="ChEBI" id="CHEBI:63528"/>
        <dbReference type="ChEBI" id="CHEBI:456216"/>
        <dbReference type="EC" id="2.7.1.21"/>
    </reaction>
</comment>
<evidence type="ECO:0000256" key="3">
    <source>
        <dbReference type="ARBA" id="ARBA00022634"/>
    </source>
</evidence>
<reference evidence="14" key="1">
    <citation type="journal article" date="2018" name="Sci. Rep.">
        <title>Lignite coal burning seam in the remote Altai Mountains harbors a hydrogen-driven thermophilic microbial community.</title>
        <authorList>
            <person name="Kadnikov V.V."/>
            <person name="Mardanov A.V."/>
            <person name="Ivasenko D.A."/>
            <person name="Antsiferov D.V."/>
            <person name="Beletsky A.V."/>
            <person name="Karnachuk O.V."/>
            <person name="Ravin N.V."/>
        </authorList>
    </citation>
    <scope>NUCLEOTIDE SEQUENCE [LARGE SCALE GENOMIC DNA]</scope>
</reference>
<feature type="binding site" evidence="8">
    <location>
        <begin position="20"/>
        <end position="27"/>
    </location>
    <ligand>
        <name>ATP</name>
        <dbReference type="ChEBI" id="CHEBI:30616"/>
    </ligand>
</feature>
<dbReference type="PIRSF" id="PIRSF035805">
    <property type="entry name" value="TK_cell"/>
    <property type="match status" value="1"/>
</dbReference>
<feature type="binding site" evidence="8">
    <location>
        <position position="174"/>
    </location>
    <ligand>
        <name>Zn(2+)</name>
        <dbReference type="ChEBI" id="CHEBI:29105"/>
    </ligand>
</feature>
<protein>
    <recommendedName>
        <fullName evidence="2 8">Thymidine kinase</fullName>
        <ecNumber evidence="2 8">2.7.1.21</ecNumber>
    </recommendedName>
</protein>
<dbReference type="GO" id="GO:0004797">
    <property type="term" value="F:thymidine kinase activity"/>
    <property type="evidence" value="ECO:0007669"/>
    <property type="project" value="UniProtKB-UniRule"/>
</dbReference>
<dbReference type="PROSITE" id="PS00603">
    <property type="entry name" value="TK_CELLULAR_TYPE"/>
    <property type="match status" value="1"/>
</dbReference>
<evidence type="ECO:0000256" key="4">
    <source>
        <dbReference type="ARBA" id="ARBA00022679"/>
    </source>
</evidence>
<dbReference type="Pfam" id="PF00265">
    <property type="entry name" value="TK"/>
    <property type="match status" value="1"/>
</dbReference>
<dbReference type="SUPFAM" id="SSF57716">
    <property type="entry name" value="Glucocorticoid receptor-like (DNA-binding domain)"/>
    <property type="match status" value="1"/>
</dbReference>
<keyword evidence="7 8" id="KW-0067">ATP-binding</keyword>
<evidence type="ECO:0000256" key="11">
    <source>
        <dbReference type="RuleBase" id="RU000544"/>
    </source>
</evidence>
<dbReference type="GO" id="GO:0005829">
    <property type="term" value="C:cytosol"/>
    <property type="evidence" value="ECO:0007669"/>
    <property type="project" value="TreeGrafter"/>
</dbReference>
<evidence type="ECO:0000256" key="9">
    <source>
        <dbReference type="PIRSR" id="PIRSR035805-1"/>
    </source>
</evidence>
<evidence type="ECO:0000256" key="1">
    <source>
        <dbReference type="ARBA" id="ARBA00007587"/>
    </source>
</evidence>
<evidence type="ECO:0000256" key="8">
    <source>
        <dbReference type="HAMAP-Rule" id="MF_00124"/>
    </source>
</evidence>
<feature type="binding site" evidence="8">
    <location>
        <begin position="107"/>
        <end position="110"/>
    </location>
    <ligand>
        <name>ATP</name>
        <dbReference type="ChEBI" id="CHEBI:30616"/>
    </ligand>
</feature>
<gene>
    <name evidence="8" type="primary">tdk</name>
    <name evidence="13" type="ORF">BSOLF_2512</name>
</gene>
<keyword evidence="8" id="KW-0479">Metal-binding</keyword>
<keyword evidence="6 8" id="KW-0418">Kinase</keyword>
<dbReference type="GO" id="GO:0071897">
    <property type="term" value="P:DNA biosynthetic process"/>
    <property type="evidence" value="ECO:0007669"/>
    <property type="project" value="UniProtKB-KW"/>
</dbReference>
<dbReference type="AlphaFoldDB" id="A0A2R6Y2R2"/>
<feature type="active site" description="Proton acceptor" evidence="8 9">
    <location>
        <position position="108"/>
    </location>
</feature>
<feature type="binding site" evidence="10">
    <location>
        <begin position="197"/>
        <end position="200"/>
    </location>
    <ligand>
        <name>substrate</name>
    </ligand>
</feature>
<dbReference type="HAMAP" id="MF_00124">
    <property type="entry name" value="Thymidine_kinase"/>
    <property type="match status" value="1"/>
</dbReference>
<keyword evidence="8" id="KW-0862">Zinc</keyword>
<dbReference type="EC" id="2.7.1.21" evidence="2 8"/>
<proteinExistence type="inferred from homology"/>
<organism evidence="13 14">
    <name type="scientific">Candidatus Carbonibacillus altaicus</name>
    <dbReference type="NCBI Taxonomy" id="2163959"/>
    <lineage>
        <taxon>Bacteria</taxon>
        <taxon>Bacillati</taxon>
        <taxon>Bacillota</taxon>
        <taxon>Bacilli</taxon>
        <taxon>Bacillales</taxon>
        <taxon>Candidatus Carbonibacillus</taxon>
    </lineage>
</organism>
<accession>A0A2R6Y2R2</accession>
<dbReference type="PANTHER" id="PTHR11441">
    <property type="entry name" value="THYMIDINE KINASE"/>
    <property type="match status" value="1"/>
</dbReference>
<dbReference type="PANTHER" id="PTHR11441:SF0">
    <property type="entry name" value="THYMIDINE KINASE, CYTOSOLIC"/>
    <property type="match status" value="1"/>
</dbReference>
<feature type="binding site" evidence="8">
    <location>
        <position position="171"/>
    </location>
    <ligand>
        <name>Zn(2+)</name>
        <dbReference type="ChEBI" id="CHEBI:29105"/>
    </ligand>
</feature>
<sequence length="227" mass="25125">MVIRSPWPGRDVGRLDVIVGAMFSGKSTALIRTYEMIVEQVTTLPVTLRPYPKTAVRAYKHARDGRYGGDGAIVSHDGKTLPALPITEVCRLYDDVLQNDVRVVLLDEAQFFIEKSSSGMYQLVETVYRMIHENRHIVIAGLDQDFRGLPFGPMGELLAMADVKNVLTAQCAVCGAPATQTQRLIGGKPAYFDDPLIVVGSSDTYEPRCRRCHEVVPAREQKTPASF</sequence>
<dbReference type="InterPro" id="IPR020633">
    <property type="entry name" value="Thymidine_kinase_CS"/>
</dbReference>
<feature type="binding site" evidence="8">
    <location>
        <position position="212"/>
    </location>
    <ligand>
        <name>Zn(2+)</name>
        <dbReference type="ChEBI" id="CHEBI:29105"/>
    </ligand>
</feature>
<evidence type="ECO:0000256" key="5">
    <source>
        <dbReference type="ARBA" id="ARBA00022741"/>
    </source>
</evidence>
<feature type="binding site" evidence="8">
    <location>
        <position position="209"/>
    </location>
    <ligand>
        <name>Zn(2+)</name>
        <dbReference type="ChEBI" id="CHEBI:29105"/>
    </ligand>
</feature>
<keyword evidence="5 8" id="KW-0547">Nucleotide-binding</keyword>
<dbReference type="Gene3D" id="3.30.60.20">
    <property type="match status" value="1"/>
</dbReference>
<keyword evidence="3 8" id="KW-0237">DNA synthesis</keyword>
<dbReference type="EMBL" id="PEBX01000016">
    <property type="protein sequence ID" value="PTQ56951.1"/>
    <property type="molecule type" value="Genomic_DNA"/>
</dbReference>
<evidence type="ECO:0000313" key="14">
    <source>
        <dbReference type="Proteomes" id="UP000244338"/>
    </source>
</evidence>
<dbReference type="GO" id="GO:0008270">
    <property type="term" value="F:zinc ion binding"/>
    <property type="evidence" value="ECO:0007669"/>
    <property type="project" value="UniProtKB-UniRule"/>
</dbReference>
<dbReference type="Gene3D" id="3.40.50.300">
    <property type="entry name" value="P-loop containing nucleotide triphosphate hydrolases"/>
    <property type="match status" value="1"/>
</dbReference>
<dbReference type="GO" id="GO:0005524">
    <property type="term" value="F:ATP binding"/>
    <property type="evidence" value="ECO:0007669"/>
    <property type="project" value="UniProtKB-UniRule"/>
</dbReference>
<feature type="binding site" evidence="10">
    <location>
        <position position="205"/>
    </location>
    <ligand>
        <name>substrate</name>
    </ligand>
</feature>
<evidence type="ECO:0000256" key="2">
    <source>
        <dbReference type="ARBA" id="ARBA00012118"/>
    </source>
</evidence>
<dbReference type="Proteomes" id="UP000244338">
    <property type="component" value="Unassembled WGS sequence"/>
</dbReference>
<evidence type="ECO:0000256" key="7">
    <source>
        <dbReference type="ARBA" id="ARBA00022840"/>
    </source>
</evidence>